<keyword evidence="2" id="KW-1185">Reference proteome</keyword>
<evidence type="ECO:0000313" key="2">
    <source>
        <dbReference type="Proteomes" id="UP000091926"/>
    </source>
</evidence>
<dbReference type="SUPFAM" id="SSF51182">
    <property type="entry name" value="RmlC-like cupins"/>
    <property type="match status" value="1"/>
</dbReference>
<name>A0A193GDU9_9BORD</name>
<dbReference type="OrthoDB" id="7059163at2"/>
<dbReference type="RefSeq" id="WP_066658608.1">
    <property type="nucleotide sequence ID" value="NZ_CBCSCL010000001.1"/>
</dbReference>
<dbReference type="EMBL" id="CP016172">
    <property type="protein sequence ID" value="ANN77990.1"/>
    <property type="molecule type" value="Genomic_DNA"/>
</dbReference>
<sequence>MGSQHPHDAEISAAIESIKDTLGTAGLGRPSLDAVLHKVIALASHADWWGQDRYPAPQGDERQARYLISEDADRSYALYLNVMRPGKQIVPHNHTTWACIAAVEGVEYNYVYDRLDDGTQPGVGRLAQRDTVVVEPGTGIALMPDDIHAVEIRGDSVIRHLHMYGRALETLTERVSFDLQAGTCKVMPIGVQTRR</sequence>
<evidence type="ECO:0008006" key="3">
    <source>
        <dbReference type="Google" id="ProtNLM"/>
    </source>
</evidence>
<dbReference type="InterPro" id="IPR014710">
    <property type="entry name" value="RmlC-like_jellyroll"/>
</dbReference>
<reference evidence="1 2" key="1">
    <citation type="submission" date="2016-06" db="EMBL/GenBank/DDBJ databases">
        <title>Complete genome sequences of Bordetella bronchialis and Bordetella flabilis.</title>
        <authorList>
            <person name="LiPuma J.J."/>
            <person name="Spilker T."/>
        </authorList>
    </citation>
    <scope>NUCLEOTIDE SEQUENCE [LARGE SCALE GENOMIC DNA]</scope>
    <source>
        <strain evidence="1 2">AU10664</strain>
    </source>
</reference>
<gene>
    <name evidence="1" type="ORF">BAU07_13625</name>
</gene>
<dbReference type="InterPro" id="IPR011051">
    <property type="entry name" value="RmlC_Cupin_sf"/>
</dbReference>
<organism evidence="1 2">
    <name type="scientific">Bordetella flabilis</name>
    <dbReference type="NCBI Taxonomy" id="463014"/>
    <lineage>
        <taxon>Bacteria</taxon>
        <taxon>Pseudomonadati</taxon>
        <taxon>Pseudomonadota</taxon>
        <taxon>Betaproteobacteria</taxon>
        <taxon>Burkholderiales</taxon>
        <taxon>Alcaligenaceae</taxon>
        <taxon>Bordetella</taxon>
    </lineage>
</organism>
<dbReference type="KEGG" id="bfz:BAU07_13625"/>
<protein>
    <recommendedName>
        <fullName evidence="3">Cysteine dioxygenase</fullName>
    </recommendedName>
</protein>
<dbReference type="STRING" id="463014.BAU07_13625"/>
<dbReference type="Proteomes" id="UP000091926">
    <property type="component" value="Chromosome"/>
</dbReference>
<dbReference type="Gene3D" id="2.60.120.10">
    <property type="entry name" value="Jelly Rolls"/>
    <property type="match status" value="1"/>
</dbReference>
<proteinExistence type="predicted"/>
<accession>A0A193GDU9</accession>
<dbReference type="AlphaFoldDB" id="A0A193GDU9"/>
<evidence type="ECO:0000313" key="1">
    <source>
        <dbReference type="EMBL" id="ANN77990.1"/>
    </source>
</evidence>